<dbReference type="InterPro" id="IPR013087">
    <property type="entry name" value="Znf_C2H2_type"/>
</dbReference>
<reference evidence="10" key="1">
    <citation type="submission" date="2017-01" db="EMBL/GenBank/DDBJ databases">
        <title>A deep insight into the sialotranscriptome of adult male and female Cluex tarsalis mosquitoes.</title>
        <authorList>
            <person name="Ribeiro J.M."/>
            <person name="Moreira F."/>
            <person name="Bernard K.A."/>
            <person name="Calvo E."/>
        </authorList>
    </citation>
    <scope>NUCLEOTIDE SEQUENCE</scope>
    <source>
        <strain evidence="10">Kern County</strain>
        <tissue evidence="10">Salivary glands</tissue>
    </source>
</reference>
<dbReference type="SUPFAM" id="SSF57716">
    <property type="entry name" value="Glucocorticoid receptor-like (DNA-binding domain)"/>
    <property type="match status" value="1"/>
</dbReference>
<feature type="domain" description="ZAD" evidence="9">
    <location>
        <begin position="10"/>
        <end position="92"/>
    </location>
</feature>
<organism evidence="10">
    <name type="scientific">Culex tarsalis</name>
    <name type="common">Encephalitis mosquito</name>
    <dbReference type="NCBI Taxonomy" id="7177"/>
    <lineage>
        <taxon>Eukaryota</taxon>
        <taxon>Metazoa</taxon>
        <taxon>Ecdysozoa</taxon>
        <taxon>Arthropoda</taxon>
        <taxon>Hexapoda</taxon>
        <taxon>Insecta</taxon>
        <taxon>Pterygota</taxon>
        <taxon>Neoptera</taxon>
        <taxon>Endopterygota</taxon>
        <taxon>Diptera</taxon>
        <taxon>Nematocera</taxon>
        <taxon>Culicoidea</taxon>
        <taxon>Culicidae</taxon>
        <taxon>Culicinae</taxon>
        <taxon>Culicini</taxon>
        <taxon>Culex</taxon>
        <taxon>Culex</taxon>
    </lineage>
</organism>
<feature type="compositionally biased region" description="Low complexity" evidence="7">
    <location>
        <begin position="428"/>
        <end position="443"/>
    </location>
</feature>
<feature type="region of interest" description="Disordered" evidence="7">
    <location>
        <begin position="354"/>
        <end position="379"/>
    </location>
</feature>
<evidence type="ECO:0000256" key="3">
    <source>
        <dbReference type="ARBA" id="ARBA00022771"/>
    </source>
</evidence>
<proteinExistence type="predicted"/>
<evidence type="ECO:0000259" key="8">
    <source>
        <dbReference type="PROSITE" id="PS50157"/>
    </source>
</evidence>
<dbReference type="GO" id="GO:0000978">
    <property type="term" value="F:RNA polymerase II cis-regulatory region sequence-specific DNA binding"/>
    <property type="evidence" value="ECO:0007669"/>
    <property type="project" value="TreeGrafter"/>
</dbReference>
<dbReference type="PROSITE" id="PS51915">
    <property type="entry name" value="ZAD"/>
    <property type="match status" value="1"/>
</dbReference>
<evidence type="ECO:0008006" key="11">
    <source>
        <dbReference type="Google" id="ProtNLM"/>
    </source>
</evidence>
<feature type="region of interest" description="Disordered" evidence="7">
    <location>
        <begin position="520"/>
        <end position="552"/>
    </location>
</feature>
<evidence type="ECO:0000313" key="10">
    <source>
        <dbReference type="EMBL" id="JAV19445.1"/>
    </source>
</evidence>
<dbReference type="GO" id="GO:0000981">
    <property type="term" value="F:DNA-binding transcription factor activity, RNA polymerase II-specific"/>
    <property type="evidence" value="ECO:0007669"/>
    <property type="project" value="TreeGrafter"/>
</dbReference>
<keyword evidence="3 5" id="KW-0863">Zinc-finger</keyword>
<dbReference type="InterPro" id="IPR012934">
    <property type="entry name" value="Znf_AD"/>
</dbReference>
<keyword evidence="4 6" id="KW-0862">Zinc</keyword>
<dbReference type="AlphaFoldDB" id="A0A1Q3EVV8"/>
<evidence type="ECO:0000256" key="1">
    <source>
        <dbReference type="ARBA" id="ARBA00022723"/>
    </source>
</evidence>
<feature type="domain" description="C2H2-type" evidence="8">
    <location>
        <begin position="209"/>
        <end position="237"/>
    </location>
</feature>
<dbReference type="GO" id="GO:0008270">
    <property type="term" value="F:zinc ion binding"/>
    <property type="evidence" value="ECO:0007669"/>
    <property type="project" value="UniProtKB-UniRule"/>
</dbReference>
<dbReference type="Pfam" id="PF00096">
    <property type="entry name" value="zf-C2H2"/>
    <property type="match status" value="3"/>
</dbReference>
<dbReference type="Pfam" id="PF07776">
    <property type="entry name" value="zf-AD"/>
    <property type="match status" value="1"/>
</dbReference>
<feature type="binding site" evidence="6">
    <location>
        <position position="12"/>
    </location>
    <ligand>
        <name>Zn(2+)</name>
        <dbReference type="ChEBI" id="CHEBI:29105"/>
    </ligand>
</feature>
<feature type="binding site" evidence="6">
    <location>
        <position position="15"/>
    </location>
    <ligand>
        <name>Zn(2+)</name>
        <dbReference type="ChEBI" id="CHEBI:29105"/>
    </ligand>
</feature>
<feature type="binding site" evidence="6">
    <location>
        <position position="68"/>
    </location>
    <ligand>
        <name>Zn(2+)</name>
        <dbReference type="ChEBI" id="CHEBI:29105"/>
    </ligand>
</feature>
<dbReference type="PROSITE" id="PS00028">
    <property type="entry name" value="ZINC_FINGER_C2H2_1"/>
    <property type="match status" value="3"/>
</dbReference>
<dbReference type="FunFam" id="3.30.160.60:FF:000202">
    <property type="entry name" value="Zinc finger protein 574"/>
    <property type="match status" value="1"/>
</dbReference>
<dbReference type="Gene3D" id="3.40.1800.20">
    <property type="match status" value="1"/>
</dbReference>
<name>A0A1Q3EVV8_CULTA</name>
<evidence type="ECO:0000256" key="2">
    <source>
        <dbReference type="ARBA" id="ARBA00022737"/>
    </source>
</evidence>
<feature type="compositionally biased region" description="Acidic residues" evidence="7">
    <location>
        <begin position="393"/>
        <end position="403"/>
    </location>
</feature>
<dbReference type="PANTHER" id="PTHR23235">
    <property type="entry name" value="KRUEPPEL-LIKE TRANSCRIPTION FACTOR"/>
    <property type="match status" value="1"/>
</dbReference>
<accession>A0A1Q3EVV8</accession>
<sequence length="568" mass="63768">MLSLPENIDNVCRLCLTESVDGADMLPLFPVRGGNPMGPNTVVSKILQCTTVKIEHFEGAPATICEFCSTRLDDWQAFREQCMGTDEYLRTSVRNKSQQQPKLPAPVNDQHEADYPADDNTMTVLVENLDGGQDEDDEGESYLVGEELSAEDVMRQDEYYEMMEQTQPEPESLVQQMNRKIGIRVPKWSKEFGAKLNSLLHVVGGERPHQCKLCRKRFLRRPHCRRHVAQAHAAEIDEVVLPKNWELLAGRRFALSKAPIQPLIEPVPPPPGVREETYEPTIYRPHQCDVCRKCFKRPQHLRRHKTSHLQIEIDRSEIMAGIEAQQKATQQLMKLTNGGGSSHQDDEDDDVIALSDDDEYDDGGVNGTTNHEDEDMGEEISPEEFNGLQQFLGDDEGAYDGDESTNQQAPGTDAKRLRLSDVAHMYYGESDSGSQQSESTTTSLTKQGTARKRAPPLEKIPGERPYQCSLCSKLFKRSDHLKSHMKVHTDETDYACPHCQKGFRYKQNYMIHLKNRTCTGGRGRGRRLAPAPPKLQPKPKGGGGGGITVKQFDGNGTVRHKYGVLLGD</sequence>
<keyword evidence="2" id="KW-0677">Repeat</keyword>
<dbReference type="SMART" id="SM00868">
    <property type="entry name" value="zf-AD"/>
    <property type="match status" value="1"/>
</dbReference>
<dbReference type="GO" id="GO:0032502">
    <property type="term" value="P:developmental process"/>
    <property type="evidence" value="ECO:0007669"/>
    <property type="project" value="UniProtKB-ARBA"/>
</dbReference>
<feature type="binding site" evidence="6">
    <location>
        <position position="65"/>
    </location>
    <ligand>
        <name>Zn(2+)</name>
        <dbReference type="ChEBI" id="CHEBI:29105"/>
    </ligand>
</feature>
<dbReference type="Gene3D" id="3.30.160.60">
    <property type="entry name" value="Classic Zinc Finger"/>
    <property type="match status" value="4"/>
</dbReference>
<evidence type="ECO:0000259" key="9">
    <source>
        <dbReference type="PROSITE" id="PS51915"/>
    </source>
</evidence>
<evidence type="ECO:0000256" key="6">
    <source>
        <dbReference type="PROSITE-ProRule" id="PRU01263"/>
    </source>
</evidence>
<dbReference type="GO" id="GO:0005634">
    <property type="term" value="C:nucleus"/>
    <property type="evidence" value="ECO:0007669"/>
    <property type="project" value="InterPro"/>
</dbReference>
<feature type="domain" description="C2H2-type" evidence="8">
    <location>
        <begin position="494"/>
        <end position="523"/>
    </location>
</feature>
<protein>
    <recommendedName>
        <fullName evidence="11">C2h2-type zn-finger protein</fullName>
    </recommendedName>
</protein>
<evidence type="ECO:0000256" key="7">
    <source>
        <dbReference type="SAM" id="MobiDB-lite"/>
    </source>
</evidence>
<keyword evidence="1 6" id="KW-0479">Metal-binding</keyword>
<dbReference type="SUPFAM" id="SSF57667">
    <property type="entry name" value="beta-beta-alpha zinc fingers"/>
    <property type="match status" value="3"/>
</dbReference>
<feature type="region of interest" description="Disordered" evidence="7">
    <location>
        <begin position="93"/>
        <end position="116"/>
    </location>
</feature>
<evidence type="ECO:0000256" key="4">
    <source>
        <dbReference type="ARBA" id="ARBA00022833"/>
    </source>
</evidence>
<feature type="domain" description="C2H2-type" evidence="8">
    <location>
        <begin position="466"/>
        <end position="493"/>
    </location>
</feature>
<dbReference type="PANTHER" id="PTHR23235:SF120">
    <property type="entry name" value="KRUPPEL-LIKE FACTOR 15"/>
    <property type="match status" value="1"/>
</dbReference>
<dbReference type="InterPro" id="IPR036236">
    <property type="entry name" value="Znf_C2H2_sf"/>
</dbReference>
<dbReference type="EMBL" id="GFDL01015600">
    <property type="protein sequence ID" value="JAV19445.1"/>
    <property type="molecule type" value="Transcribed_RNA"/>
</dbReference>
<dbReference type="SMART" id="SM00355">
    <property type="entry name" value="ZnF_C2H2"/>
    <property type="match status" value="4"/>
</dbReference>
<dbReference type="PROSITE" id="PS50157">
    <property type="entry name" value="ZINC_FINGER_C2H2_2"/>
    <property type="match status" value="4"/>
</dbReference>
<feature type="region of interest" description="Disordered" evidence="7">
    <location>
        <begin position="392"/>
        <end position="463"/>
    </location>
</feature>
<feature type="domain" description="C2H2-type" evidence="8">
    <location>
        <begin position="286"/>
        <end position="308"/>
    </location>
</feature>
<evidence type="ECO:0000256" key="5">
    <source>
        <dbReference type="PROSITE-ProRule" id="PRU00042"/>
    </source>
</evidence>